<name>A0ABT8G0V5_9MICO</name>
<dbReference type="Gene3D" id="3.90.79.10">
    <property type="entry name" value="Nucleoside Triphosphate Pyrophosphohydrolase"/>
    <property type="match status" value="1"/>
</dbReference>
<sequence length="184" mass="20781">MAGSGRRPLDGHALAADGRYHRLGARVLLVDDSGSVPRVLMMRGHDPDQPERSFWFTPGGGLESGETTRAAAVRELEEETGLVLEEHELEGPVWIRTAIFDFASLPYSQLEEIFVARLADAERREQRESAWTEQETDTIDDVVWLTLAQLAASEIEVFPVRLRESWDDFLPWDGETRNMGEVDE</sequence>
<dbReference type="InterPro" id="IPR020476">
    <property type="entry name" value="Nudix_hydrolase"/>
</dbReference>
<dbReference type="CDD" id="cd04685">
    <property type="entry name" value="NUDIX_Hydrolase"/>
    <property type="match status" value="1"/>
</dbReference>
<accession>A0ABT8G0V5</accession>
<gene>
    <name evidence="7" type="ORF">QQX04_07135</name>
</gene>
<dbReference type="PANTHER" id="PTHR43046">
    <property type="entry name" value="GDP-MANNOSE MANNOSYL HYDROLASE"/>
    <property type="match status" value="1"/>
</dbReference>
<reference evidence="7" key="1">
    <citation type="submission" date="2023-06" db="EMBL/GenBank/DDBJ databases">
        <title>SYSU T00b26.</title>
        <authorList>
            <person name="Gao L."/>
            <person name="Fang B.-Z."/>
            <person name="Li W.-J."/>
        </authorList>
    </citation>
    <scope>NUCLEOTIDE SEQUENCE</scope>
    <source>
        <strain evidence="7">SYSU T00b26</strain>
    </source>
</reference>
<dbReference type="SUPFAM" id="SSF55811">
    <property type="entry name" value="Nudix"/>
    <property type="match status" value="1"/>
</dbReference>
<dbReference type="PROSITE" id="PS51462">
    <property type="entry name" value="NUDIX"/>
    <property type="match status" value="1"/>
</dbReference>
<dbReference type="RefSeq" id="WP_301127620.1">
    <property type="nucleotide sequence ID" value="NZ_JAUHPV010000003.1"/>
</dbReference>
<evidence type="ECO:0000313" key="8">
    <source>
        <dbReference type="Proteomes" id="UP001172738"/>
    </source>
</evidence>
<organism evidence="7 8">
    <name type="scientific">Demequina zhanjiangensis</name>
    <dbReference type="NCBI Taxonomy" id="3051659"/>
    <lineage>
        <taxon>Bacteria</taxon>
        <taxon>Bacillati</taxon>
        <taxon>Actinomycetota</taxon>
        <taxon>Actinomycetes</taxon>
        <taxon>Micrococcales</taxon>
        <taxon>Demequinaceae</taxon>
        <taxon>Demequina</taxon>
    </lineage>
</organism>
<evidence type="ECO:0000256" key="5">
    <source>
        <dbReference type="RuleBase" id="RU003476"/>
    </source>
</evidence>
<dbReference type="Pfam" id="PF00293">
    <property type="entry name" value="NUDIX"/>
    <property type="match status" value="1"/>
</dbReference>
<evidence type="ECO:0000256" key="1">
    <source>
        <dbReference type="ARBA" id="ARBA00001946"/>
    </source>
</evidence>
<dbReference type="InterPro" id="IPR000086">
    <property type="entry name" value="NUDIX_hydrolase_dom"/>
</dbReference>
<evidence type="ECO:0000256" key="3">
    <source>
        <dbReference type="ARBA" id="ARBA00022801"/>
    </source>
</evidence>
<dbReference type="PANTHER" id="PTHR43046:SF12">
    <property type="entry name" value="GDP-MANNOSE MANNOSYL HYDROLASE"/>
    <property type="match status" value="1"/>
</dbReference>
<comment type="cofactor">
    <cofactor evidence="1">
        <name>Mg(2+)</name>
        <dbReference type="ChEBI" id="CHEBI:18420"/>
    </cofactor>
</comment>
<keyword evidence="3 5" id="KW-0378">Hydrolase</keyword>
<dbReference type="EMBL" id="JAUHPV010000003">
    <property type="protein sequence ID" value="MDN4472763.1"/>
    <property type="molecule type" value="Genomic_DNA"/>
</dbReference>
<dbReference type="PROSITE" id="PS00893">
    <property type="entry name" value="NUDIX_BOX"/>
    <property type="match status" value="1"/>
</dbReference>
<protein>
    <submittedName>
        <fullName evidence="7">NUDIX domain-containing protein</fullName>
    </submittedName>
</protein>
<evidence type="ECO:0000256" key="2">
    <source>
        <dbReference type="ARBA" id="ARBA00005582"/>
    </source>
</evidence>
<proteinExistence type="inferred from homology"/>
<comment type="similarity">
    <text evidence="2 5">Belongs to the Nudix hydrolase family.</text>
</comment>
<evidence type="ECO:0000256" key="4">
    <source>
        <dbReference type="ARBA" id="ARBA00022842"/>
    </source>
</evidence>
<comment type="caution">
    <text evidence="7">The sequence shown here is derived from an EMBL/GenBank/DDBJ whole genome shotgun (WGS) entry which is preliminary data.</text>
</comment>
<dbReference type="InterPro" id="IPR020084">
    <property type="entry name" value="NUDIX_hydrolase_CS"/>
</dbReference>
<keyword evidence="4" id="KW-0460">Magnesium</keyword>
<feature type="domain" description="Nudix hydrolase" evidence="6">
    <location>
        <begin position="20"/>
        <end position="175"/>
    </location>
</feature>
<dbReference type="PRINTS" id="PR00502">
    <property type="entry name" value="NUDIXFAMILY"/>
</dbReference>
<dbReference type="InterPro" id="IPR015797">
    <property type="entry name" value="NUDIX_hydrolase-like_dom_sf"/>
</dbReference>
<keyword evidence="8" id="KW-1185">Reference proteome</keyword>
<dbReference type="Proteomes" id="UP001172738">
    <property type="component" value="Unassembled WGS sequence"/>
</dbReference>
<evidence type="ECO:0000259" key="6">
    <source>
        <dbReference type="PROSITE" id="PS51462"/>
    </source>
</evidence>
<evidence type="ECO:0000313" key="7">
    <source>
        <dbReference type="EMBL" id="MDN4472763.1"/>
    </source>
</evidence>